<evidence type="ECO:0000313" key="3">
    <source>
        <dbReference type="EMBL" id="SCB12400.1"/>
    </source>
</evidence>
<dbReference type="GO" id="GO:0042392">
    <property type="term" value="F:sphingosine-1-phosphate phosphatase activity"/>
    <property type="evidence" value="ECO:0007669"/>
    <property type="project" value="TreeGrafter"/>
</dbReference>
<organism evidence="3 4">
    <name type="scientific">Rhizobium multihospitium</name>
    <dbReference type="NCBI Taxonomy" id="410764"/>
    <lineage>
        <taxon>Bacteria</taxon>
        <taxon>Pseudomonadati</taxon>
        <taxon>Pseudomonadota</taxon>
        <taxon>Alphaproteobacteria</taxon>
        <taxon>Hyphomicrobiales</taxon>
        <taxon>Rhizobiaceae</taxon>
        <taxon>Rhizobium/Agrobacterium group</taxon>
        <taxon>Rhizobium</taxon>
    </lineage>
</organism>
<dbReference type="STRING" id="410764.GA0061103_1800"/>
<feature type="transmembrane region" description="Helical" evidence="1">
    <location>
        <begin position="220"/>
        <end position="238"/>
    </location>
</feature>
<sequence>MWKFASNSWSSDSGQARLRRQQAHATADGELAAIGMLIVWTSFVFVVFPKLDLAVARLFAHGHVFWLAENPWLKAVRDVARQSQPYILGTMAVIIALHVFLPRRLRFCHPHKPLFVLLSFAAGPLLVVQTLKVAIGRVRPRQLIEFGGTADFTPVWQFSGACSRNCSFPSGEAAAAAAALSLLIFVPAGRRWIAAAILVPCSLFVAFNRVIFGAHFLSDVMLGWLLTMFAMAMIWRWIEANSRVIDRHLTRLMFR</sequence>
<dbReference type="AlphaFoldDB" id="A0A1C3UA89"/>
<dbReference type="PANTHER" id="PTHR14969:SF13">
    <property type="entry name" value="AT30094P"/>
    <property type="match status" value="1"/>
</dbReference>
<dbReference type="OrthoDB" id="9813524at2"/>
<dbReference type="EMBL" id="FMAG01000001">
    <property type="protein sequence ID" value="SCB12400.1"/>
    <property type="molecule type" value="Genomic_DNA"/>
</dbReference>
<proteinExistence type="predicted"/>
<keyword evidence="1" id="KW-0472">Membrane</keyword>
<feature type="domain" description="Phosphatidic acid phosphatase type 2/haloperoxidase" evidence="2">
    <location>
        <begin position="112"/>
        <end position="235"/>
    </location>
</feature>
<dbReference type="InterPro" id="IPR036938">
    <property type="entry name" value="PAP2/HPO_sf"/>
</dbReference>
<protein>
    <submittedName>
        <fullName evidence="3">PAP2 superfamily protein</fullName>
    </submittedName>
</protein>
<evidence type="ECO:0000259" key="2">
    <source>
        <dbReference type="SMART" id="SM00014"/>
    </source>
</evidence>
<dbReference type="SMART" id="SM00014">
    <property type="entry name" value="acidPPc"/>
    <property type="match status" value="1"/>
</dbReference>
<dbReference type="Pfam" id="PF01569">
    <property type="entry name" value="PAP2"/>
    <property type="match status" value="1"/>
</dbReference>
<dbReference type="InterPro" id="IPR000326">
    <property type="entry name" value="PAP2/HPO"/>
</dbReference>
<dbReference type="Proteomes" id="UP000199101">
    <property type="component" value="Unassembled WGS sequence"/>
</dbReference>
<dbReference type="RefSeq" id="WP_092707226.1">
    <property type="nucleotide sequence ID" value="NZ_FMAG01000001.1"/>
</dbReference>
<feature type="transmembrane region" description="Helical" evidence="1">
    <location>
        <begin position="29"/>
        <end position="48"/>
    </location>
</feature>
<feature type="transmembrane region" description="Helical" evidence="1">
    <location>
        <begin position="114"/>
        <end position="135"/>
    </location>
</feature>
<feature type="transmembrane region" description="Helical" evidence="1">
    <location>
        <begin position="192"/>
        <end position="214"/>
    </location>
</feature>
<reference evidence="4" key="1">
    <citation type="submission" date="2016-08" db="EMBL/GenBank/DDBJ databases">
        <authorList>
            <person name="Varghese N."/>
            <person name="Submissions Spin"/>
        </authorList>
    </citation>
    <scope>NUCLEOTIDE SEQUENCE [LARGE SCALE GENOMIC DNA]</scope>
    <source>
        <strain evidence="4">HAMBI 2975</strain>
    </source>
</reference>
<feature type="transmembrane region" description="Helical" evidence="1">
    <location>
        <begin position="85"/>
        <end position="102"/>
    </location>
</feature>
<keyword evidence="1" id="KW-0812">Transmembrane</keyword>
<evidence type="ECO:0000313" key="4">
    <source>
        <dbReference type="Proteomes" id="UP000199101"/>
    </source>
</evidence>
<keyword evidence="1" id="KW-1133">Transmembrane helix</keyword>
<gene>
    <name evidence="3" type="ORF">GA0061103_1800</name>
</gene>
<dbReference type="SUPFAM" id="SSF48317">
    <property type="entry name" value="Acid phosphatase/Vanadium-dependent haloperoxidase"/>
    <property type="match status" value="1"/>
</dbReference>
<keyword evidence="4" id="KW-1185">Reference proteome</keyword>
<accession>A0A1C3UA89</accession>
<name>A0A1C3UA89_9HYPH</name>
<evidence type="ECO:0000256" key="1">
    <source>
        <dbReference type="SAM" id="Phobius"/>
    </source>
</evidence>
<dbReference type="Gene3D" id="1.20.144.10">
    <property type="entry name" value="Phosphatidic acid phosphatase type 2/haloperoxidase"/>
    <property type="match status" value="1"/>
</dbReference>
<dbReference type="PANTHER" id="PTHR14969">
    <property type="entry name" value="SPHINGOSINE-1-PHOSPHATE PHOSPHOHYDROLASE"/>
    <property type="match status" value="1"/>
</dbReference>